<reference evidence="2" key="1">
    <citation type="journal article" date="2022" name="Environ. Microbiol.">
        <title>Geoalkalibacter halelectricus SAP #1 sp. nov. possessing extracellular electron transfer and mineral#reducing capabilities from a haloalkaline environment.</title>
        <authorList>
            <person name="Yadav S."/>
            <person name="Singh R."/>
            <person name="Sundharam S.S."/>
            <person name="Chaudhary S."/>
            <person name="Krishnamurthi S."/>
            <person name="Patil S.A."/>
        </authorList>
    </citation>
    <scope>NUCLEOTIDE SEQUENCE</scope>
    <source>
        <strain evidence="2">SAP-1</strain>
    </source>
</reference>
<proteinExistence type="predicted"/>
<organism evidence="2 3">
    <name type="scientific">Geoalkalibacter halelectricus</name>
    <dbReference type="NCBI Taxonomy" id="2847045"/>
    <lineage>
        <taxon>Bacteria</taxon>
        <taxon>Pseudomonadati</taxon>
        <taxon>Thermodesulfobacteriota</taxon>
        <taxon>Desulfuromonadia</taxon>
        <taxon>Desulfuromonadales</taxon>
        <taxon>Geoalkalibacteraceae</taxon>
        <taxon>Geoalkalibacter</taxon>
    </lineage>
</organism>
<gene>
    <name evidence="2" type="ORF">L9S41_18400</name>
</gene>
<evidence type="ECO:0000259" key="1">
    <source>
        <dbReference type="SMART" id="SM00953"/>
    </source>
</evidence>
<feature type="domain" description="RES" evidence="1">
    <location>
        <begin position="14"/>
        <end position="136"/>
    </location>
</feature>
<dbReference type="InterPro" id="IPR014914">
    <property type="entry name" value="RES_dom"/>
</dbReference>
<protein>
    <submittedName>
        <fullName evidence="2">RES domain-containing protein</fullName>
    </submittedName>
</protein>
<keyword evidence="3" id="KW-1185">Reference proteome</keyword>
<dbReference type="SMART" id="SM00953">
    <property type="entry name" value="RES"/>
    <property type="match status" value="1"/>
</dbReference>
<dbReference type="Pfam" id="PF08808">
    <property type="entry name" value="RES"/>
    <property type="match status" value="1"/>
</dbReference>
<name>A0ABY5ZLA4_9BACT</name>
<evidence type="ECO:0000313" key="3">
    <source>
        <dbReference type="Proteomes" id="UP001060414"/>
    </source>
</evidence>
<dbReference type="EMBL" id="CP092109">
    <property type="protein sequence ID" value="UWZ79629.1"/>
    <property type="molecule type" value="Genomic_DNA"/>
</dbReference>
<accession>A0ABY5ZLA4</accession>
<evidence type="ECO:0000313" key="2">
    <source>
        <dbReference type="EMBL" id="UWZ79629.1"/>
    </source>
</evidence>
<sequence>MQAFRITRAHYASDLSGEGAALFGGRWNPRGLPLLYCANSTALAALEVFVHIDPALGLPKLSRVVVEVPDEWVEDTAPVFFADERQSQLHGAAWLQAGAGLCFKALSATLPTCATDSFNLQVNPSHPEFSQVKLLDISPFEFDPRLF</sequence>
<dbReference type="Proteomes" id="UP001060414">
    <property type="component" value="Chromosome"/>
</dbReference>
<dbReference type="RefSeq" id="WP_260747981.1">
    <property type="nucleotide sequence ID" value="NZ_CP092109.1"/>
</dbReference>